<dbReference type="PANTHER" id="PTHR22684:SF0">
    <property type="entry name" value="RIBOSOME QUALITY CONTROL COMPLEX SUBUNIT TCF25"/>
    <property type="match status" value="1"/>
</dbReference>
<feature type="compositionally biased region" description="Basic residues" evidence="1">
    <location>
        <begin position="163"/>
        <end position="173"/>
    </location>
</feature>
<reference evidence="2 3" key="1">
    <citation type="submission" date="2021-04" db="EMBL/GenBank/DDBJ databases">
        <authorList>
            <person name="Bliznina A."/>
        </authorList>
    </citation>
    <scope>NUCLEOTIDE SEQUENCE [LARGE SCALE GENOMIC DNA]</scope>
</reference>
<dbReference type="PANTHER" id="PTHR22684">
    <property type="entry name" value="NULP1-RELATED"/>
    <property type="match status" value="1"/>
</dbReference>
<dbReference type="Proteomes" id="UP001158576">
    <property type="component" value="Chromosome XSR"/>
</dbReference>
<organism evidence="2 3">
    <name type="scientific">Oikopleura dioica</name>
    <name type="common">Tunicate</name>
    <dbReference type="NCBI Taxonomy" id="34765"/>
    <lineage>
        <taxon>Eukaryota</taxon>
        <taxon>Metazoa</taxon>
        <taxon>Chordata</taxon>
        <taxon>Tunicata</taxon>
        <taxon>Appendicularia</taxon>
        <taxon>Copelata</taxon>
        <taxon>Oikopleuridae</taxon>
        <taxon>Oikopleura</taxon>
    </lineage>
</organism>
<feature type="region of interest" description="Disordered" evidence="1">
    <location>
        <begin position="152"/>
        <end position="185"/>
    </location>
</feature>
<keyword evidence="3" id="KW-1185">Reference proteome</keyword>
<dbReference type="EMBL" id="OU015569">
    <property type="protein sequence ID" value="CAG5099786.1"/>
    <property type="molecule type" value="Genomic_DNA"/>
</dbReference>
<dbReference type="InterPro" id="IPR006994">
    <property type="entry name" value="TCF25/Rqc1"/>
</dbReference>
<proteinExistence type="predicted"/>
<feature type="compositionally biased region" description="Basic and acidic residues" evidence="1">
    <location>
        <begin position="10"/>
        <end position="20"/>
    </location>
</feature>
<evidence type="ECO:0000256" key="1">
    <source>
        <dbReference type="SAM" id="MobiDB-lite"/>
    </source>
</evidence>
<feature type="compositionally biased region" description="Basic residues" evidence="1">
    <location>
        <begin position="76"/>
        <end position="92"/>
    </location>
</feature>
<name>A0ABN7SRB5_OIKDI</name>
<feature type="region of interest" description="Disordered" evidence="1">
    <location>
        <begin position="1"/>
        <end position="96"/>
    </location>
</feature>
<sequence>MSARQLKKLRGYDQTEDLKKMMGLASGDESEEEAPKLMKAPKKKNFGFASLVDDEEDNLSEEDREEAPTPTVQKTPTKKSKKKKNKKKKAAAQKKEDDFDSILAEFKVSENDRKSAESAEDSIVRKMTSCLRIDSKFLDPDAELKRIFGNAAVNADRADRKQQKGRQPQRKLRNGATLSLQKMHP</sequence>
<gene>
    <name evidence="2" type="ORF">OKIOD_LOCUS8243</name>
</gene>
<protein>
    <submittedName>
        <fullName evidence="2">Oidioi.mRNA.OKI2018_I69.XSR.g16685.t1.cds</fullName>
    </submittedName>
</protein>
<feature type="compositionally biased region" description="Polar residues" evidence="1">
    <location>
        <begin position="176"/>
        <end position="185"/>
    </location>
</feature>
<evidence type="ECO:0000313" key="2">
    <source>
        <dbReference type="EMBL" id="CAG5099786.1"/>
    </source>
</evidence>
<evidence type="ECO:0000313" key="3">
    <source>
        <dbReference type="Proteomes" id="UP001158576"/>
    </source>
</evidence>
<feature type="compositionally biased region" description="Acidic residues" evidence="1">
    <location>
        <begin position="52"/>
        <end position="65"/>
    </location>
</feature>
<accession>A0ABN7SRB5</accession>